<proteinExistence type="predicted"/>
<dbReference type="EMBL" id="MJEQ01037183">
    <property type="protein sequence ID" value="OIT07068.1"/>
    <property type="molecule type" value="Genomic_DNA"/>
</dbReference>
<evidence type="ECO:0000313" key="1">
    <source>
        <dbReference type="EMBL" id="OIT07068.1"/>
    </source>
</evidence>
<reference evidence="1" key="1">
    <citation type="submission" date="2016-11" db="EMBL/GenBank/DDBJ databases">
        <title>The genome of Nicotiana attenuata.</title>
        <authorList>
            <person name="Xu S."/>
            <person name="Brockmoeller T."/>
            <person name="Gaquerel E."/>
            <person name="Navarro A."/>
            <person name="Kuhl H."/>
            <person name="Gase K."/>
            <person name="Ling Z."/>
            <person name="Zhou W."/>
            <person name="Kreitzer C."/>
            <person name="Stanke M."/>
            <person name="Tang H."/>
            <person name="Lyons E."/>
            <person name="Pandey P."/>
            <person name="Pandey S.P."/>
            <person name="Timmermann B."/>
            <person name="Baldwin I.T."/>
        </authorList>
    </citation>
    <scope>NUCLEOTIDE SEQUENCE [LARGE SCALE GENOMIC DNA]</scope>
    <source>
        <strain evidence="1">UT</strain>
    </source>
</reference>
<evidence type="ECO:0000313" key="2">
    <source>
        <dbReference type="Proteomes" id="UP000187609"/>
    </source>
</evidence>
<keyword evidence="2" id="KW-1185">Reference proteome</keyword>
<sequence length="78" mass="8217">MGRVGGIGEFLLCFVRTDVLATMAHSKLSWPTLTDAMTILEFCSTSLPIGLTFCFSAFTLQQGLLTLGRGSATSGVAV</sequence>
<dbReference type="Gramene" id="OIT07068">
    <property type="protein sequence ID" value="OIT07068"/>
    <property type="gene ID" value="A4A49_04917"/>
</dbReference>
<organism evidence="1 2">
    <name type="scientific">Nicotiana attenuata</name>
    <name type="common">Coyote tobacco</name>
    <dbReference type="NCBI Taxonomy" id="49451"/>
    <lineage>
        <taxon>Eukaryota</taxon>
        <taxon>Viridiplantae</taxon>
        <taxon>Streptophyta</taxon>
        <taxon>Embryophyta</taxon>
        <taxon>Tracheophyta</taxon>
        <taxon>Spermatophyta</taxon>
        <taxon>Magnoliopsida</taxon>
        <taxon>eudicotyledons</taxon>
        <taxon>Gunneridae</taxon>
        <taxon>Pentapetalae</taxon>
        <taxon>asterids</taxon>
        <taxon>lamiids</taxon>
        <taxon>Solanales</taxon>
        <taxon>Solanaceae</taxon>
        <taxon>Nicotianoideae</taxon>
        <taxon>Nicotianeae</taxon>
        <taxon>Nicotiana</taxon>
    </lineage>
</organism>
<name>A0A1J6IS47_NICAT</name>
<protein>
    <submittedName>
        <fullName evidence="1">Uncharacterized protein</fullName>
    </submittedName>
</protein>
<dbReference type="AlphaFoldDB" id="A0A1J6IS47"/>
<accession>A0A1J6IS47</accession>
<gene>
    <name evidence="1" type="ORF">A4A49_04917</name>
</gene>
<comment type="caution">
    <text evidence="1">The sequence shown here is derived from an EMBL/GenBank/DDBJ whole genome shotgun (WGS) entry which is preliminary data.</text>
</comment>
<dbReference type="Proteomes" id="UP000187609">
    <property type="component" value="Unassembled WGS sequence"/>
</dbReference>